<dbReference type="PANTHER" id="PTHR15288">
    <property type="entry name" value="DENN DOMAIN-CONTAINING PROTEIN 2"/>
    <property type="match status" value="1"/>
</dbReference>
<name>A0A1I8JPY9_9PLAT</name>
<protein>
    <submittedName>
        <fullName evidence="4">UDENN domain-containing protein</fullName>
    </submittedName>
</protein>
<feature type="region of interest" description="Disordered" evidence="1">
    <location>
        <begin position="763"/>
        <end position="818"/>
    </location>
</feature>
<dbReference type="InterPro" id="IPR037516">
    <property type="entry name" value="Tripartite_DENN"/>
</dbReference>
<dbReference type="PANTHER" id="PTHR15288:SF0">
    <property type="entry name" value="UDENN DOMAIN-CONTAINING PROTEIN"/>
    <property type="match status" value="1"/>
</dbReference>
<dbReference type="Proteomes" id="UP000095280">
    <property type="component" value="Unplaced"/>
</dbReference>
<dbReference type="Pfam" id="PF02141">
    <property type="entry name" value="DENN"/>
    <property type="match status" value="1"/>
</dbReference>
<evidence type="ECO:0000313" key="4">
    <source>
        <dbReference type="WBParaSite" id="snap_masked-unitig_29918-processed-gene-0.0-mRNA-1"/>
    </source>
</evidence>
<organism evidence="3 4">
    <name type="scientific">Macrostomum lignano</name>
    <dbReference type="NCBI Taxonomy" id="282301"/>
    <lineage>
        <taxon>Eukaryota</taxon>
        <taxon>Metazoa</taxon>
        <taxon>Spiralia</taxon>
        <taxon>Lophotrochozoa</taxon>
        <taxon>Platyhelminthes</taxon>
        <taxon>Rhabditophora</taxon>
        <taxon>Macrostomorpha</taxon>
        <taxon>Macrostomida</taxon>
        <taxon>Macrostomidae</taxon>
        <taxon>Macrostomum</taxon>
    </lineage>
</organism>
<dbReference type="InterPro" id="IPR001194">
    <property type="entry name" value="cDENN_dom"/>
</dbReference>
<dbReference type="WBParaSite" id="snap_masked-unitig_29918-processed-gene-0.0-mRNA-1">
    <property type="protein sequence ID" value="snap_masked-unitig_29918-processed-gene-0.0-mRNA-1"/>
    <property type="gene ID" value="snap_masked-unitig_29918-processed-gene-0.0"/>
</dbReference>
<dbReference type="Gene3D" id="3.30.450.200">
    <property type="match status" value="1"/>
</dbReference>
<proteinExistence type="predicted"/>
<accession>A0A1I8JPY9</accession>
<feature type="domain" description="UDENN" evidence="2">
    <location>
        <begin position="311"/>
        <end position="720"/>
    </location>
</feature>
<dbReference type="InterPro" id="IPR043153">
    <property type="entry name" value="DENN_C"/>
</dbReference>
<dbReference type="Gene3D" id="3.40.50.11500">
    <property type="match status" value="1"/>
</dbReference>
<dbReference type="PROSITE" id="PS50211">
    <property type="entry name" value="DENN"/>
    <property type="match status" value="1"/>
</dbReference>
<keyword evidence="3" id="KW-1185">Reference proteome</keyword>
<evidence type="ECO:0000313" key="3">
    <source>
        <dbReference type="Proteomes" id="UP000095280"/>
    </source>
</evidence>
<dbReference type="AlphaFoldDB" id="A0A1I8JPY9"/>
<sequence>RIEANRCLACRFYPQWPPCCRRLQLSKARKHECRQSAAAASEAGEMRSSCCFCPESATTATESEAAETAACGGRFKQRGEASAGSAAAWRSEENLCLVRDRRARLGRSAATAACVSKLECTGDGGGDAVYESMISATDCRPAENVYDVAGFEHRRTASIQDLTSGGSVGIVSAVFRRRRRVRHAPPQLIDEIPQPAAGDQQQWRRNVLGCVSDAFSGFRRLSATAAGAYAGASDSEDDDDERSAGSGSLGSLGGSELSDRVRRAELTRLRSAAALHSGLLAQRCRHDQLFSGCCLIRLRLSLNSTRRQPVVLPSGEFLRPALFGFSAELLLSRRRVPGNQAATAGGTPAARLPGGLRPVQLRHHRAAGLRFYGYCMRCLAPDPAASNSAPAAAGTLVEAVCIVSPVESEQLFHQILLEALRKRLGAATPEQGRQELEDFLVSVYSRPLPDAGGWFDLVTTDPGRSGQVSTVQPAGRSPPAARVPLAAADFPGARLALQLFSAALHERQIALVSANPRRLSQCVQALAGLLYPLRWQHTLVPVVPADMLRIVCSPTPFILGGPGRAPAPGCPCMLFSTFTDPRLPRPCRCFKTTWTRTCSSSALTTRASVRQRGDESRLLPRKLRAAAWPAWPPPAASRPPGAPLSSWLSRTFLQLFVVAVGHYADHVTIGPTDGRRRFDRESFLLAPRSRGLRASCASWPSLAYFHVFISDVLDGSAYAASKLTVSTVLRDFDQARRGGSGAKRTFEQPQASVRRLLVWRRRSSGSSTEPRSEPHCPQAYSAASRHAPLSSSYPARPSGSRAPGASRRCRRGAEAQLGGIRLLTTRS</sequence>
<dbReference type="SMART" id="SM00799">
    <property type="entry name" value="DENN"/>
    <property type="match status" value="1"/>
</dbReference>
<dbReference type="InterPro" id="IPR051942">
    <property type="entry name" value="DENN_domain_containing_2"/>
</dbReference>
<reference evidence="4" key="1">
    <citation type="submission" date="2016-11" db="UniProtKB">
        <authorList>
            <consortium name="WormBaseParasite"/>
        </authorList>
    </citation>
    <scope>IDENTIFICATION</scope>
</reference>
<evidence type="ECO:0000256" key="1">
    <source>
        <dbReference type="SAM" id="MobiDB-lite"/>
    </source>
</evidence>
<evidence type="ECO:0000259" key="2">
    <source>
        <dbReference type="PROSITE" id="PS50211"/>
    </source>
</evidence>
<feature type="region of interest" description="Disordered" evidence="1">
    <location>
        <begin position="231"/>
        <end position="255"/>
    </location>
</feature>